<organism evidence="1 2">
    <name type="scientific">Thioalkalicoccus limnaeus</name>
    <dbReference type="NCBI Taxonomy" id="120681"/>
    <lineage>
        <taxon>Bacteria</taxon>
        <taxon>Pseudomonadati</taxon>
        <taxon>Pseudomonadota</taxon>
        <taxon>Gammaproteobacteria</taxon>
        <taxon>Chromatiales</taxon>
        <taxon>Chromatiaceae</taxon>
        <taxon>Thioalkalicoccus</taxon>
    </lineage>
</organism>
<evidence type="ECO:0008006" key="3">
    <source>
        <dbReference type="Google" id="ProtNLM"/>
    </source>
</evidence>
<evidence type="ECO:0000313" key="1">
    <source>
        <dbReference type="EMBL" id="MEY6432345.1"/>
    </source>
</evidence>
<gene>
    <name evidence="1" type="ORF">ABC977_07995</name>
</gene>
<name>A0ABV4BDS7_9GAMM</name>
<reference evidence="1 2" key="1">
    <citation type="submission" date="2024-05" db="EMBL/GenBank/DDBJ databases">
        <title>Genome Sequence and Characterization of the New Strain Purple Sulfur Bacterium of Genus Thioalkalicoccus.</title>
        <authorList>
            <person name="Bryantseva I.A."/>
            <person name="Kyndt J.A."/>
            <person name="Imhoff J.F."/>
        </authorList>
    </citation>
    <scope>NUCLEOTIDE SEQUENCE [LARGE SCALE GENOMIC DNA]</scope>
    <source>
        <strain evidence="1 2">Um2</strain>
    </source>
</reference>
<proteinExistence type="predicted"/>
<evidence type="ECO:0000313" key="2">
    <source>
        <dbReference type="Proteomes" id="UP001564408"/>
    </source>
</evidence>
<dbReference type="Proteomes" id="UP001564408">
    <property type="component" value="Unassembled WGS sequence"/>
</dbReference>
<protein>
    <recommendedName>
        <fullName evidence="3">Transposase</fullName>
    </recommendedName>
</protein>
<dbReference type="EMBL" id="JBDKXB010000007">
    <property type="protein sequence ID" value="MEY6432345.1"/>
    <property type="molecule type" value="Genomic_DNA"/>
</dbReference>
<sequence length="94" mass="11232">MRVRARDGTEHWIYLHIEIQSQSDSGFAQRMFTYNYRLYDRYARPIASLAVLADTLPGWRPSLFELEQLGCPMRWSSGCGKRYEQSRRPRGWRM</sequence>
<accession>A0ABV4BDS7</accession>
<dbReference type="RefSeq" id="WP_369666728.1">
    <property type="nucleotide sequence ID" value="NZ_JBDKXB010000007.1"/>
</dbReference>
<comment type="caution">
    <text evidence="1">The sequence shown here is derived from an EMBL/GenBank/DDBJ whole genome shotgun (WGS) entry which is preliminary data.</text>
</comment>
<keyword evidence="2" id="KW-1185">Reference proteome</keyword>